<evidence type="ECO:0000313" key="1">
    <source>
        <dbReference type="EMBL" id="EGB10743.1"/>
    </source>
</evidence>
<dbReference type="eggNOG" id="KOG4611">
    <property type="taxonomic scope" value="Eukaryota"/>
</dbReference>
<dbReference type="GO" id="GO:0060271">
    <property type="term" value="P:cilium assembly"/>
    <property type="evidence" value="ECO:0007669"/>
    <property type="project" value="InterPro"/>
</dbReference>
<name>F0Y2R1_AURAN</name>
<organism evidence="2">
    <name type="scientific">Aureococcus anophagefferens</name>
    <name type="common">Harmful bloom alga</name>
    <dbReference type="NCBI Taxonomy" id="44056"/>
    <lineage>
        <taxon>Eukaryota</taxon>
        <taxon>Sar</taxon>
        <taxon>Stramenopiles</taxon>
        <taxon>Ochrophyta</taxon>
        <taxon>Pelagophyceae</taxon>
        <taxon>Pelagomonadales</taxon>
        <taxon>Pelagomonadaceae</taxon>
        <taxon>Aureococcus</taxon>
    </lineage>
</organism>
<protein>
    <submittedName>
        <fullName evidence="1">Uncharacterized protein</fullName>
    </submittedName>
</protein>
<dbReference type="InParanoid" id="F0Y2R1"/>
<dbReference type="InterPro" id="IPR019170">
    <property type="entry name" value="Meckelin"/>
</dbReference>
<dbReference type="KEGG" id="aaf:AURANDRAFT_22040"/>
<dbReference type="GO" id="GO:0036038">
    <property type="term" value="C:MKS complex"/>
    <property type="evidence" value="ECO:0007669"/>
    <property type="project" value="InterPro"/>
</dbReference>
<dbReference type="AlphaFoldDB" id="F0Y2R1"/>
<dbReference type="RefSeq" id="XP_009034332.1">
    <property type="nucleotide sequence ID" value="XM_009036084.1"/>
</dbReference>
<proteinExistence type="predicted"/>
<dbReference type="EMBL" id="GL833123">
    <property type="protein sequence ID" value="EGB10743.1"/>
    <property type="molecule type" value="Genomic_DNA"/>
</dbReference>
<sequence>MLVSLWAFQTANVLKVIYDQCSVDIFFVDWERPRSETLRHKVPVSIWRTLFVANEWNELQTVRRTNVTF</sequence>
<gene>
    <name evidence="1" type="ORF">AURANDRAFT_22040</name>
</gene>
<dbReference type="OrthoDB" id="419138at2759"/>
<dbReference type="PANTHER" id="PTHR21274">
    <property type="entry name" value="MECKELIN"/>
    <property type="match status" value="1"/>
</dbReference>
<reference evidence="1 2" key="1">
    <citation type="journal article" date="2011" name="Proc. Natl. Acad. Sci. U.S.A.">
        <title>Niche of harmful alga Aureococcus anophagefferens revealed through ecogenomics.</title>
        <authorList>
            <person name="Gobler C.J."/>
            <person name="Berry D.L."/>
            <person name="Dyhrman S.T."/>
            <person name="Wilhelm S.W."/>
            <person name="Salamov A."/>
            <person name="Lobanov A.V."/>
            <person name="Zhang Y."/>
            <person name="Collier J.L."/>
            <person name="Wurch L.L."/>
            <person name="Kustka A.B."/>
            <person name="Dill B.D."/>
            <person name="Shah M."/>
            <person name="VerBerkmoes N.C."/>
            <person name="Kuo A."/>
            <person name="Terry A."/>
            <person name="Pangilinan J."/>
            <person name="Lindquist E.A."/>
            <person name="Lucas S."/>
            <person name="Paulsen I.T."/>
            <person name="Hattenrath-Lehmann T.K."/>
            <person name="Talmage S.C."/>
            <person name="Walker E.A."/>
            <person name="Koch F."/>
            <person name="Burson A.M."/>
            <person name="Marcoval M.A."/>
            <person name="Tang Y.Z."/>
            <person name="Lecleir G.R."/>
            <person name="Coyne K.J."/>
            <person name="Berg G.M."/>
            <person name="Bertrand E.M."/>
            <person name="Saito M.A."/>
            <person name="Gladyshev V.N."/>
            <person name="Grigoriev I.V."/>
        </authorList>
    </citation>
    <scope>NUCLEOTIDE SEQUENCE [LARGE SCALE GENOMIC DNA]</scope>
    <source>
        <strain evidence="2">CCMP 1984</strain>
    </source>
</reference>
<dbReference type="Proteomes" id="UP000002729">
    <property type="component" value="Unassembled WGS sequence"/>
</dbReference>
<dbReference type="PANTHER" id="PTHR21274:SF0">
    <property type="entry name" value="MECKELIN"/>
    <property type="match status" value="1"/>
</dbReference>
<keyword evidence="2" id="KW-1185">Reference proteome</keyword>
<accession>F0Y2R1</accession>
<evidence type="ECO:0000313" key="2">
    <source>
        <dbReference type="Proteomes" id="UP000002729"/>
    </source>
</evidence>
<feature type="non-terminal residue" evidence="1">
    <location>
        <position position="69"/>
    </location>
</feature>
<dbReference type="GeneID" id="20219538"/>
<dbReference type="Pfam" id="PF09773">
    <property type="entry name" value="Meckelin"/>
    <property type="match status" value="1"/>
</dbReference>